<accession>Q0UZ93</accession>
<dbReference type="GeneID" id="5970371"/>
<protein>
    <submittedName>
        <fullName evidence="1">Uncharacterized protein</fullName>
    </submittedName>
</protein>
<evidence type="ECO:0000313" key="2">
    <source>
        <dbReference type="Proteomes" id="UP000001055"/>
    </source>
</evidence>
<dbReference type="EMBL" id="CH445328">
    <property type="protein sequence ID" value="EAT89652.2"/>
    <property type="molecule type" value="Genomic_DNA"/>
</dbReference>
<gene>
    <name evidence="1" type="ORF">SNOG_02921</name>
</gene>
<dbReference type="VEuPathDB" id="FungiDB:JI435_029210"/>
<organism evidence="1 2">
    <name type="scientific">Phaeosphaeria nodorum (strain SN15 / ATCC MYA-4574 / FGSC 10173)</name>
    <name type="common">Glume blotch fungus</name>
    <name type="synonym">Parastagonospora nodorum</name>
    <dbReference type="NCBI Taxonomy" id="321614"/>
    <lineage>
        <taxon>Eukaryota</taxon>
        <taxon>Fungi</taxon>
        <taxon>Dikarya</taxon>
        <taxon>Ascomycota</taxon>
        <taxon>Pezizomycotina</taxon>
        <taxon>Dothideomycetes</taxon>
        <taxon>Pleosporomycetidae</taxon>
        <taxon>Pleosporales</taxon>
        <taxon>Pleosporineae</taxon>
        <taxon>Phaeosphaeriaceae</taxon>
        <taxon>Parastagonospora</taxon>
    </lineage>
</organism>
<dbReference type="RefSeq" id="XP_001793514.1">
    <property type="nucleotide sequence ID" value="XM_001793462.1"/>
</dbReference>
<sequence length="182" mass="21282">MVSDYARVSLGGTPFYSDLDDDWHEASNILRRFSVNTYSLEWLDLEGCQWIRALTWHPFTPDTTQHAVDTWSIAAASPGPDWNDAWRRIVYLNFFQGWIPADRKSLQNMPAGVIPVQLMRWLRENKDEDMSWKLNAKERGYAVQEWIEKEKTSRSVASEILAMRRRKEGSWCKIDPGWGEEV</sequence>
<name>Q0UZ93_PHANO</name>
<evidence type="ECO:0000313" key="1">
    <source>
        <dbReference type="EMBL" id="EAT89652.2"/>
    </source>
</evidence>
<dbReference type="InParanoid" id="Q0UZ93"/>
<reference evidence="2" key="1">
    <citation type="journal article" date="2007" name="Plant Cell">
        <title>Dothideomycete-plant interactions illuminated by genome sequencing and EST analysis of the wheat pathogen Stagonospora nodorum.</title>
        <authorList>
            <person name="Hane J.K."/>
            <person name="Lowe R.G."/>
            <person name="Solomon P.S."/>
            <person name="Tan K.C."/>
            <person name="Schoch C.L."/>
            <person name="Spatafora J.W."/>
            <person name="Crous P.W."/>
            <person name="Kodira C."/>
            <person name="Birren B.W."/>
            <person name="Galagan J.E."/>
            <person name="Torriani S.F."/>
            <person name="McDonald B.A."/>
            <person name="Oliver R.P."/>
        </authorList>
    </citation>
    <scope>NUCLEOTIDE SEQUENCE [LARGE SCALE GENOMIC DNA]</scope>
    <source>
        <strain evidence="2">SN15 / ATCC MYA-4574 / FGSC 10173</strain>
    </source>
</reference>
<dbReference type="KEGG" id="pno:SNOG_02921"/>
<dbReference type="STRING" id="321614.Q0UZ93"/>
<dbReference type="eggNOG" id="ENOG502S698">
    <property type="taxonomic scope" value="Eukaryota"/>
</dbReference>
<dbReference type="AlphaFoldDB" id="Q0UZ93"/>
<dbReference type="Proteomes" id="UP000001055">
    <property type="component" value="Unassembled WGS sequence"/>
</dbReference>
<dbReference type="HOGENOM" id="CLU_1482507_0_0_1"/>
<proteinExistence type="predicted"/>